<accession>A0A1F7WJ84</accession>
<feature type="region of interest" description="Disordered" evidence="1">
    <location>
        <begin position="49"/>
        <end position="68"/>
    </location>
</feature>
<dbReference type="EMBL" id="MGFJ01000030">
    <property type="protein sequence ID" value="OGM02095.1"/>
    <property type="molecule type" value="Genomic_DNA"/>
</dbReference>
<comment type="caution">
    <text evidence="2">The sequence shown here is derived from an EMBL/GenBank/DDBJ whole genome shotgun (WGS) entry which is preliminary data.</text>
</comment>
<sequence length="68" mass="7739">MSKTYKEYISGSLIVTNLTSCPDAACQAIVDKQLAKEQKFRDEMQLAGERRLQEAKERRAQKIPHKAS</sequence>
<evidence type="ECO:0000313" key="2">
    <source>
        <dbReference type="EMBL" id="OGM02095.1"/>
    </source>
</evidence>
<dbReference type="AlphaFoldDB" id="A0A1F7WJ84"/>
<dbReference type="Proteomes" id="UP000176198">
    <property type="component" value="Unassembled WGS sequence"/>
</dbReference>
<proteinExistence type="predicted"/>
<feature type="compositionally biased region" description="Basic and acidic residues" evidence="1">
    <location>
        <begin position="49"/>
        <end position="60"/>
    </location>
</feature>
<evidence type="ECO:0000256" key="1">
    <source>
        <dbReference type="SAM" id="MobiDB-lite"/>
    </source>
</evidence>
<gene>
    <name evidence="2" type="ORF">A2115_03635</name>
</gene>
<protein>
    <submittedName>
        <fullName evidence="2">Uncharacterized protein</fullName>
    </submittedName>
</protein>
<name>A0A1F7WJ84_9BACT</name>
<reference evidence="2 3" key="1">
    <citation type="journal article" date="2016" name="Nat. Commun.">
        <title>Thousands of microbial genomes shed light on interconnected biogeochemical processes in an aquifer system.</title>
        <authorList>
            <person name="Anantharaman K."/>
            <person name="Brown C.T."/>
            <person name="Hug L.A."/>
            <person name="Sharon I."/>
            <person name="Castelle C.J."/>
            <person name="Probst A.J."/>
            <person name="Thomas B.C."/>
            <person name="Singh A."/>
            <person name="Wilkins M.J."/>
            <person name="Karaoz U."/>
            <person name="Brodie E.L."/>
            <person name="Williams K.H."/>
            <person name="Hubbard S.S."/>
            <person name="Banfield J.F."/>
        </authorList>
    </citation>
    <scope>NUCLEOTIDE SEQUENCE [LARGE SCALE GENOMIC DNA]</scope>
</reference>
<evidence type="ECO:0000313" key="3">
    <source>
        <dbReference type="Proteomes" id="UP000176198"/>
    </source>
</evidence>
<organism evidence="2 3">
    <name type="scientific">Candidatus Woesebacteria bacterium GWA1_41_8</name>
    <dbReference type="NCBI Taxonomy" id="1802471"/>
    <lineage>
        <taxon>Bacteria</taxon>
        <taxon>Candidatus Woeseibacteriota</taxon>
    </lineage>
</organism>